<dbReference type="InterPro" id="IPR010985">
    <property type="entry name" value="Ribbon_hlx_hlx"/>
</dbReference>
<feature type="domain" description="Ribbon-helix-helix protein CopG" evidence="1">
    <location>
        <begin position="14"/>
        <end position="51"/>
    </location>
</feature>
<reference evidence="2" key="1">
    <citation type="journal article" date="2014" name="Front. Microbiol.">
        <title>High frequency of phylogenetically diverse reductive dehalogenase-homologous genes in deep subseafloor sedimentary metagenomes.</title>
        <authorList>
            <person name="Kawai M."/>
            <person name="Futagami T."/>
            <person name="Toyoda A."/>
            <person name="Takaki Y."/>
            <person name="Nishi S."/>
            <person name="Hori S."/>
            <person name="Arai W."/>
            <person name="Tsubouchi T."/>
            <person name="Morono Y."/>
            <person name="Uchiyama I."/>
            <person name="Ito T."/>
            <person name="Fujiyama A."/>
            <person name="Inagaki F."/>
            <person name="Takami H."/>
        </authorList>
    </citation>
    <scope>NUCLEOTIDE SEQUENCE</scope>
    <source>
        <strain evidence="2">Expedition CK06-06</strain>
    </source>
</reference>
<dbReference type="EMBL" id="BARV01007035">
    <property type="protein sequence ID" value="GAI18298.1"/>
    <property type="molecule type" value="Genomic_DNA"/>
</dbReference>
<gene>
    <name evidence="2" type="ORF">S06H3_14386</name>
</gene>
<dbReference type="Pfam" id="PF01402">
    <property type="entry name" value="RHH_1"/>
    <property type="match status" value="1"/>
</dbReference>
<dbReference type="InterPro" id="IPR002145">
    <property type="entry name" value="CopG"/>
</dbReference>
<dbReference type="AlphaFoldDB" id="X1LGN8"/>
<name>X1LGN8_9ZZZZ</name>
<dbReference type="Gene3D" id="1.10.1220.10">
    <property type="entry name" value="Met repressor-like"/>
    <property type="match status" value="1"/>
</dbReference>
<protein>
    <recommendedName>
        <fullName evidence="1">Ribbon-helix-helix protein CopG domain-containing protein</fullName>
    </recommendedName>
</protein>
<dbReference type="GO" id="GO:0006355">
    <property type="term" value="P:regulation of DNA-templated transcription"/>
    <property type="evidence" value="ECO:0007669"/>
    <property type="project" value="InterPro"/>
</dbReference>
<comment type="caution">
    <text evidence="2">The sequence shown here is derived from an EMBL/GenBank/DDBJ whole genome shotgun (WGS) entry which is preliminary data.</text>
</comment>
<accession>X1LGN8</accession>
<proteinExistence type="predicted"/>
<dbReference type="SUPFAM" id="SSF47598">
    <property type="entry name" value="Ribbon-helix-helix"/>
    <property type="match status" value="1"/>
</dbReference>
<evidence type="ECO:0000259" key="1">
    <source>
        <dbReference type="Pfam" id="PF01402"/>
    </source>
</evidence>
<dbReference type="InterPro" id="IPR013321">
    <property type="entry name" value="Arc_rbn_hlx_hlx"/>
</dbReference>
<evidence type="ECO:0000313" key="2">
    <source>
        <dbReference type="EMBL" id="GAI18298.1"/>
    </source>
</evidence>
<sequence>MFILTYGEYKMSVKRINITIPEKNLKEINEFCATEKMGKSQLIREATAQYITSIKELKKKEQRRKDIERAMKIQEKLRAKSKNFPSGKSAVEEIREWRDRNLKEK</sequence>
<organism evidence="2">
    <name type="scientific">marine sediment metagenome</name>
    <dbReference type="NCBI Taxonomy" id="412755"/>
    <lineage>
        <taxon>unclassified sequences</taxon>
        <taxon>metagenomes</taxon>
        <taxon>ecological metagenomes</taxon>
    </lineage>
</organism>